<proteinExistence type="predicted"/>
<organism evidence="1 2">
    <name type="scientific">Elysia marginata</name>
    <dbReference type="NCBI Taxonomy" id="1093978"/>
    <lineage>
        <taxon>Eukaryota</taxon>
        <taxon>Metazoa</taxon>
        <taxon>Spiralia</taxon>
        <taxon>Lophotrochozoa</taxon>
        <taxon>Mollusca</taxon>
        <taxon>Gastropoda</taxon>
        <taxon>Heterobranchia</taxon>
        <taxon>Euthyneura</taxon>
        <taxon>Panpulmonata</taxon>
        <taxon>Sacoglossa</taxon>
        <taxon>Placobranchoidea</taxon>
        <taxon>Plakobranchidae</taxon>
        <taxon>Elysia</taxon>
    </lineage>
</organism>
<gene>
    <name evidence="1" type="ORF">ElyMa_005442100</name>
</gene>
<accession>A0AAV4EMB4</accession>
<dbReference type="Proteomes" id="UP000762676">
    <property type="component" value="Unassembled WGS sequence"/>
</dbReference>
<keyword evidence="2" id="KW-1185">Reference proteome</keyword>
<evidence type="ECO:0000313" key="2">
    <source>
        <dbReference type="Proteomes" id="UP000762676"/>
    </source>
</evidence>
<reference evidence="1 2" key="1">
    <citation type="journal article" date="2021" name="Elife">
        <title>Chloroplast acquisition without the gene transfer in kleptoplastic sea slugs, Plakobranchus ocellatus.</title>
        <authorList>
            <person name="Maeda T."/>
            <person name="Takahashi S."/>
            <person name="Yoshida T."/>
            <person name="Shimamura S."/>
            <person name="Takaki Y."/>
            <person name="Nagai Y."/>
            <person name="Toyoda A."/>
            <person name="Suzuki Y."/>
            <person name="Arimoto A."/>
            <person name="Ishii H."/>
            <person name="Satoh N."/>
            <person name="Nishiyama T."/>
            <person name="Hasebe M."/>
            <person name="Maruyama T."/>
            <person name="Minagawa J."/>
            <person name="Obokata J."/>
            <person name="Shigenobu S."/>
        </authorList>
    </citation>
    <scope>NUCLEOTIDE SEQUENCE [LARGE SCALE GENOMIC DNA]</scope>
</reference>
<evidence type="ECO:0000313" key="1">
    <source>
        <dbReference type="EMBL" id="GFR61862.1"/>
    </source>
</evidence>
<name>A0AAV4EMB4_9GAST</name>
<protein>
    <submittedName>
        <fullName evidence="1">Uncharacterized protein</fullName>
    </submittedName>
</protein>
<sequence length="92" mass="10732">MKKKKKKKKIVVPIYAHFYVVVLPGEDWAALREFAQAMLFVASFPNQEGHNYVEIYTFPTEDVKTDDLFVRERSVLLHKIDSEALFLDRSGK</sequence>
<dbReference type="AlphaFoldDB" id="A0AAV4EMB4"/>
<dbReference type="EMBL" id="BMAT01010856">
    <property type="protein sequence ID" value="GFR61862.1"/>
    <property type="molecule type" value="Genomic_DNA"/>
</dbReference>
<comment type="caution">
    <text evidence="1">The sequence shown here is derived from an EMBL/GenBank/DDBJ whole genome shotgun (WGS) entry which is preliminary data.</text>
</comment>